<sequence length="146" mass="15766">MEIVYPSAFEQRVLAEEAPGGEPRYVSLVVPSVGRSGEPFPVKAAVLDRWGHPTLGLGGEVRVECPSASPSAIEIGFEPARAAVAAAHGLTIDRHGLFRLSCEFAGEVFHSNPIRVSESPETPIYWGDPHVHTVLSDCHPDRCRSL</sequence>
<organism evidence="1">
    <name type="scientific">marine sediment metagenome</name>
    <dbReference type="NCBI Taxonomy" id="412755"/>
    <lineage>
        <taxon>unclassified sequences</taxon>
        <taxon>metagenomes</taxon>
        <taxon>ecological metagenomes</taxon>
    </lineage>
</organism>
<name>X1HAT1_9ZZZZ</name>
<dbReference type="AlphaFoldDB" id="X1HAT1"/>
<feature type="non-terminal residue" evidence="1">
    <location>
        <position position="146"/>
    </location>
</feature>
<accession>X1HAT1</accession>
<dbReference type="EMBL" id="BARU01028149">
    <property type="protein sequence ID" value="GAH67311.1"/>
    <property type="molecule type" value="Genomic_DNA"/>
</dbReference>
<evidence type="ECO:0000313" key="1">
    <source>
        <dbReference type="EMBL" id="GAH67311.1"/>
    </source>
</evidence>
<gene>
    <name evidence="1" type="ORF">S03H2_44974</name>
</gene>
<comment type="caution">
    <text evidence="1">The sequence shown here is derived from an EMBL/GenBank/DDBJ whole genome shotgun (WGS) entry which is preliminary data.</text>
</comment>
<proteinExistence type="predicted"/>
<reference evidence="1" key="1">
    <citation type="journal article" date="2014" name="Front. Microbiol.">
        <title>High frequency of phylogenetically diverse reductive dehalogenase-homologous genes in deep subseafloor sedimentary metagenomes.</title>
        <authorList>
            <person name="Kawai M."/>
            <person name="Futagami T."/>
            <person name="Toyoda A."/>
            <person name="Takaki Y."/>
            <person name="Nishi S."/>
            <person name="Hori S."/>
            <person name="Arai W."/>
            <person name="Tsubouchi T."/>
            <person name="Morono Y."/>
            <person name="Uchiyama I."/>
            <person name="Ito T."/>
            <person name="Fujiyama A."/>
            <person name="Inagaki F."/>
            <person name="Takami H."/>
        </authorList>
    </citation>
    <scope>NUCLEOTIDE SEQUENCE</scope>
    <source>
        <strain evidence="1">Expedition CK06-06</strain>
    </source>
</reference>
<protein>
    <submittedName>
        <fullName evidence="1">Uncharacterized protein</fullName>
    </submittedName>
</protein>